<name>A0A0E9XDM7_ANGAN</name>
<evidence type="ECO:0000313" key="1">
    <source>
        <dbReference type="EMBL" id="JAH99945.1"/>
    </source>
</evidence>
<reference evidence="1" key="1">
    <citation type="submission" date="2014-11" db="EMBL/GenBank/DDBJ databases">
        <authorList>
            <person name="Amaro Gonzalez C."/>
        </authorList>
    </citation>
    <scope>NUCLEOTIDE SEQUENCE</scope>
</reference>
<reference evidence="1" key="2">
    <citation type="journal article" date="2015" name="Fish Shellfish Immunol.">
        <title>Early steps in the European eel (Anguilla anguilla)-Vibrio vulnificus interaction in the gills: Role of the RtxA13 toxin.</title>
        <authorList>
            <person name="Callol A."/>
            <person name="Pajuelo D."/>
            <person name="Ebbesson L."/>
            <person name="Teles M."/>
            <person name="MacKenzie S."/>
            <person name="Amaro C."/>
        </authorList>
    </citation>
    <scope>NUCLEOTIDE SEQUENCE</scope>
</reference>
<dbReference type="AlphaFoldDB" id="A0A0E9XDM7"/>
<organism evidence="1">
    <name type="scientific">Anguilla anguilla</name>
    <name type="common">European freshwater eel</name>
    <name type="synonym">Muraena anguilla</name>
    <dbReference type="NCBI Taxonomy" id="7936"/>
    <lineage>
        <taxon>Eukaryota</taxon>
        <taxon>Metazoa</taxon>
        <taxon>Chordata</taxon>
        <taxon>Craniata</taxon>
        <taxon>Vertebrata</taxon>
        <taxon>Euteleostomi</taxon>
        <taxon>Actinopterygii</taxon>
        <taxon>Neopterygii</taxon>
        <taxon>Teleostei</taxon>
        <taxon>Anguilliformes</taxon>
        <taxon>Anguillidae</taxon>
        <taxon>Anguilla</taxon>
    </lineage>
</organism>
<proteinExistence type="predicted"/>
<accession>A0A0E9XDM7</accession>
<sequence length="32" mass="3736">MFSFYGISSFYSFFQTITLMSMLSSQNISLRT</sequence>
<protein>
    <submittedName>
        <fullName evidence="1">Uncharacterized protein</fullName>
    </submittedName>
</protein>
<dbReference type="EMBL" id="GBXM01008632">
    <property type="protein sequence ID" value="JAH99945.1"/>
    <property type="molecule type" value="Transcribed_RNA"/>
</dbReference>